<dbReference type="EMBL" id="ML119115">
    <property type="protein sequence ID" value="RPB14961.1"/>
    <property type="molecule type" value="Genomic_DNA"/>
</dbReference>
<feature type="region of interest" description="Disordered" evidence="1">
    <location>
        <begin position="227"/>
        <end position="269"/>
    </location>
</feature>
<protein>
    <submittedName>
        <fullName evidence="2">Uncharacterized protein</fullName>
    </submittedName>
</protein>
<gene>
    <name evidence="2" type="ORF">P167DRAFT_533546</name>
</gene>
<reference evidence="2 3" key="1">
    <citation type="journal article" date="2018" name="Nat. Ecol. Evol.">
        <title>Pezizomycetes genomes reveal the molecular basis of ectomycorrhizal truffle lifestyle.</title>
        <authorList>
            <person name="Murat C."/>
            <person name="Payen T."/>
            <person name="Noel B."/>
            <person name="Kuo A."/>
            <person name="Morin E."/>
            <person name="Chen J."/>
            <person name="Kohler A."/>
            <person name="Krizsan K."/>
            <person name="Balestrini R."/>
            <person name="Da Silva C."/>
            <person name="Montanini B."/>
            <person name="Hainaut M."/>
            <person name="Levati E."/>
            <person name="Barry K.W."/>
            <person name="Belfiori B."/>
            <person name="Cichocki N."/>
            <person name="Clum A."/>
            <person name="Dockter R.B."/>
            <person name="Fauchery L."/>
            <person name="Guy J."/>
            <person name="Iotti M."/>
            <person name="Le Tacon F."/>
            <person name="Lindquist E.A."/>
            <person name="Lipzen A."/>
            <person name="Malagnac F."/>
            <person name="Mello A."/>
            <person name="Molinier V."/>
            <person name="Miyauchi S."/>
            <person name="Poulain J."/>
            <person name="Riccioni C."/>
            <person name="Rubini A."/>
            <person name="Sitrit Y."/>
            <person name="Splivallo R."/>
            <person name="Traeger S."/>
            <person name="Wang M."/>
            <person name="Zifcakova L."/>
            <person name="Wipf D."/>
            <person name="Zambonelli A."/>
            <person name="Paolocci F."/>
            <person name="Nowrousian M."/>
            <person name="Ottonello S."/>
            <person name="Baldrian P."/>
            <person name="Spatafora J.W."/>
            <person name="Henrissat B."/>
            <person name="Nagy L.G."/>
            <person name="Aury J.M."/>
            <person name="Wincker P."/>
            <person name="Grigoriev I.V."/>
            <person name="Bonfante P."/>
            <person name="Martin F.M."/>
        </authorList>
    </citation>
    <scope>NUCLEOTIDE SEQUENCE [LARGE SCALE GENOMIC DNA]</scope>
    <source>
        <strain evidence="2 3">CCBAS932</strain>
    </source>
</reference>
<feature type="region of interest" description="Disordered" evidence="1">
    <location>
        <begin position="1"/>
        <end position="67"/>
    </location>
</feature>
<evidence type="ECO:0000313" key="2">
    <source>
        <dbReference type="EMBL" id="RPB14961.1"/>
    </source>
</evidence>
<feature type="compositionally biased region" description="Low complexity" evidence="1">
    <location>
        <begin position="1"/>
        <end position="24"/>
    </location>
</feature>
<sequence>MPVIRNPFRRTPAAPPTTTTAFNNVSSDSVITENLSQSQSQVSLGYEDNARPRTTLAGSKPKGSVSAISIPRADDEGYKLSVVNDSGVYLPPSPPEKKSFWKKSESSSHSSKVWTPPSEEEQFVIPRESFECYRRSFDISARSPVTDIAPSRGSFDLRPATRASLDVRPTTRASLDVRPSRASLDVQPSARLSLDQRPLRRGPGFSSTLEDAFEEVKLTDEAARPKKRSIFSRFGADHGAGRDTAVMGRKEATAEVAESELRPITAGRD</sequence>
<dbReference type="STRING" id="1392247.A0A3N4L2X5"/>
<accession>A0A3N4L2X5</accession>
<dbReference type="AlphaFoldDB" id="A0A3N4L2X5"/>
<organism evidence="2 3">
    <name type="scientific">Morchella conica CCBAS932</name>
    <dbReference type="NCBI Taxonomy" id="1392247"/>
    <lineage>
        <taxon>Eukaryota</taxon>
        <taxon>Fungi</taxon>
        <taxon>Dikarya</taxon>
        <taxon>Ascomycota</taxon>
        <taxon>Pezizomycotina</taxon>
        <taxon>Pezizomycetes</taxon>
        <taxon>Pezizales</taxon>
        <taxon>Morchellaceae</taxon>
        <taxon>Morchella</taxon>
    </lineage>
</organism>
<dbReference type="Proteomes" id="UP000277580">
    <property type="component" value="Unassembled WGS sequence"/>
</dbReference>
<keyword evidence="3" id="KW-1185">Reference proteome</keyword>
<evidence type="ECO:0000256" key="1">
    <source>
        <dbReference type="SAM" id="MobiDB-lite"/>
    </source>
</evidence>
<proteinExistence type="predicted"/>
<dbReference type="OrthoDB" id="5397330at2759"/>
<feature type="compositionally biased region" description="Polar residues" evidence="1">
    <location>
        <begin position="25"/>
        <end position="43"/>
    </location>
</feature>
<feature type="region of interest" description="Disordered" evidence="1">
    <location>
        <begin position="86"/>
        <end position="114"/>
    </location>
</feature>
<evidence type="ECO:0000313" key="3">
    <source>
        <dbReference type="Proteomes" id="UP000277580"/>
    </source>
</evidence>
<name>A0A3N4L2X5_9PEZI</name>
<feature type="compositionally biased region" description="Basic and acidic residues" evidence="1">
    <location>
        <begin position="95"/>
        <end position="106"/>
    </location>
</feature>
<dbReference type="InParanoid" id="A0A3N4L2X5"/>